<evidence type="ECO:0000313" key="2">
    <source>
        <dbReference type="EMBL" id="MFM0008741.1"/>
    </source>
</evidence>
<dbReference type="Proteomes" id="UP001629230">
    <property type="component" value="Unassembled WGS sequence"/>
</dbReference>
<dbReference type="Gene3D" id="1.20.1600.10">
    <property type="entry name" value="Outer membrane efflux proteins (OEP)"/>
    <property type="match status" value="1"/>
</dbReference>
<protein>
    <submittedName>
        <fullName evidence="1">RND transporter</fullName>
    </submittedName>
</protein>
<feature type="non-terminal residue" evidence="1">
    <location>
        <position position="82"/>
    </location>
</feature>
<accession>A0ABW9B719</accession>
<keyword evidence="3" id="KW-1185">Reference proteome</keyword>
<organism evidence="1 3">
    <name type="scientific">Paraburkholderia dipogonis</name>
    <dbReference type="NCBI Taxonomy" id="1211383"/>
    <lineage>
        <taxon>Bacteria</taxon>
        <taxon>Pseudomonadati</taxon>
        <taxon>Pseudomonadota</taxon>
        <taxon>Betaproteobacteria</taxon>
        <taxon>Burkholderiales</taxon>
        <taxon>Burkholderiaceae</taxon>
        <taxon>Paraburkholderia</taxon>
    </lineage>
</organism>
<gene>
    <name evidence="1" type="ORF">PQR57_48695</name>
    <name evidence="2" type="ORF">PQR57_48700</name>
</gene>
<sequence>MLAGLSLGLGGCLLGPDYVRPTVPTPATFRFEASEAAEVANAMWWEQFGDPVLNDLIAAALADNKDVKIAAARVDQFLGQFV</sequence>
<reference evidence="1 3" key="1">
    <citation type="journal article" date="2024" name="Chem. Sci.">
        <title>Discovery of megapolipeptins by genome mining of a Burkholderiales bacteria collection.</title>
        <authorList>
            <person name="Paulo B.S."/>
            <person name="Recchia M.J.J."/>
            <person name="Lee S."/>
            <person name="Fergusson C.H."/>
            <person name="Romanowski S.B."/>
            <person name="Hernandez A."/>
            <person name="Krull N."/>
            <person name="Liu D.Y."/>
            <person name="Cavanagh H."/>
            <person name="Bos A."/>
            <person name="Gray C.A."/>
            <person name="Murphy B.T."/>
            <person name="Linington R.G."/>
            <person name="Eustaquio A.S."/>
        </authorList>
    </citation>
    <scope>NUCLEOTIDE SEQUENCE [LARGE SCALE GENOMIC DNA]</scope>
    <source>
        <strain evidence="1 3">RL17-350-BIC-A</strain>
    </source>
</reference>
<dbReference type="PANTHER" id="PTHR30203:SF25">
    <property type="entry name" value="OUTER MEMBRANE PROTEIN-RELATED"/>
    <property type="match status" value="1"/>
</dbReference>
<evidence type="ECO:0000313" key="3">
    <source>
        <dbReference type="Proteomes" id="UP001629230"/>
    </source>
</evidence>
<dbReference type="EMBL" id="JAQQEZ010000261">
    <property type="protein sequence ID" value="MFM0008740.1"/>
    <property type="molecule type" value="Genomic_DNA"/>
</dbReference>
<comment type="caution">
    <text evidence="1">The sequence shown here is derived from an EMBL/GenBank/DDBJ whole genome shotgun (WGS) entry which is preliminary data.</text>
</comment>
<proteinExistence type="predicted"/>
<dbReference type="SUPFAM" id="SSF56954">
    <property type="entry name" value="Outer membrane efflux proteins (OEP)"/>
    <property type="match status" value="1"/>
</dbReference>
<name>A0ABW9B719_9BURK</name>
<dbReference type="EMBL" id="JAQQEZ010000262">
    <property type="protein sequence ID" value="MFM0008741.1"/>
    <property type="molecule type" value="Genomic_DNA"/>
</dbReference>
<dbReference type="PANTHER" id="PTHR30203">
    <property type="entry name" value="OUTER MEMBRANE CATION EFFLUX PROTEIN"/>
    <property type="match status" value="1"/>
</dbReference>
<dbReference type="InterPro" id="IPR010131">
    <property type="entry name" value="MdtP/NodT-like"/>
</dbReference>
<evidence type="ECO:0000313" key="1">
    <source>
        <dbReference type="EMBL" id="MFM0008740.1"/>
    </source>
</evidence>